<keyword evidence="5 8" id="KW-1133">Transmembrane helix</keyword>
<name>A0A198A306_9BACL</name>
<evidence type="ECO:0000313" key="10">
    <source>
        <dbReference type="Proteomes" id="UP000078454"/>
    </source>
</evidence>
<evidence type="ECO:0000256" key="2">
    <source>
        <dbReference type="ARBA" id="ARBA00022448"/>
    </source>
</evidence>
<feature type="transmembrane region" description="Helical" evidence="8">
    <location>
        <begin position="43"/>
        <end position="65"/>
    </location>
</feature>
<evidence type="ECO:0000256" key="6">
    <source>
        <dbReference type="ARBA" id="ARBA00023065"/>
    </source>
</evidence>
<feature type="transmembrane region" description="Helical" evidence="8">
    <location>
        <begin position="412"/>
        <end position="430"/>
    </location>
</feature>
<evidence type="ECO:0000256" key="5">
    <source>
        <dbReference type="ARBA" id="ARBA00022989"/>
    </source>
</evidence>
<keyword evidence="6" id="KW-0406">Ion transport</keyword>
<sequence length="451" mass="48964">MLIKLQKMPASRLIVIAYFIGIFLIAILLKLPISLKAGATISFVDALFTSASAVSVTGLTTVSITDTLSSFGIGVLIVAFQFGGIGVMTLGSFYWLLFGQEIGLLQRKMIMIDQNRNNLSGLVQLMQLVLAFTLILEAISTLAFGLYFYLTGEYGSIWSALYHGMFHTISAFTNAGFDLFGNSLLNYSNDYFVQALTMFLIVLGGIGFPVLAELREYWWGGHKNFRFSLYTKLTLVTTSVLLLFGAIGFWLTERTHALAGMSWHGKILTALFTSVTSRSAGLTTIDISTLTEASLLLVSILMFIGASPSSMGGGVRTTTVAVVVLALIAFSRGEKEPKVFGRTISQEDSLKSFVFFLTGIALLLGGIFILLLAEPDRWGVSAILFEVASAFGTCGLSTGITPDLGTVSKISLILLMFIGRIGLFLFYSLFTNGNGKKKPLIRYPEEKLIIG</sequence>
<evidence type="ECO:0000256" key="1">
    <source>
        <dbReference type="ARBA" id="ARBA00004651"/>
    </source>
</evidence>
<dbReference type="EMBL" id="LYPB01000083">
    <property type="protein sequence ID" value="OAS15383.1"/>
    <property type="molecule type" value="Genomic_DNA"/>
</dbReference>
<reference evidence="9 10" key="1">
    <citation type="submission" date="2016-05" db="EMBL/GenBank/DDBJ databases">
        <title>Paenibacillus sp. 1ZS3-15 nov., isolated from the rhizosphere soil.</title>
        <authorList>
            <person name="Zhang X.X."/>
            <person name="Zhang J."/>
        </authorList>
    </citation>
    <scope>NUCLEOTIDE SEQUENCE [LARGE SCALE GENOMIC DNA]</scope>
    <source>
        <strain evidence="9 10">1ZS3-15</strain>
    </source>
</reference>
<evidence type="ECO:0008006" key="11">
    <source>
        <dbReference type="Google" id="ProtNLM"/>
    </source>
</evidence>
<comment type="subcellular location">
    <subcellularLocation>
        <location evidence="1">Cell membrane</location>
        <topology evidence="1">Multi-pass membrane protein</topology>
    </subcellularLocation>
</comment>
<evidence type="ECO:0000256" key="3">
    <source>
        <dbReference type="ARBA" id="ARBA00022475"/>
    </source>
</evidence>
<gene>
    <name evidence="9" type="ORF">A8708_04305</name>
</gene>
<evidence type="ECO:0000256" key="4">
    <source>
        <dbReference type="ARBA" id="ARBA00022692"/>
    </source>
</evidence>
<evidence type="ECO:0000256" key="8">
    <source>
        <dbReference type="SAM" id="Phobius"/>
    </source>
</evidence>
<feature type="transmembrane region" description="Helical" evidence="8">
    <location>
        <begin position="191"/>
        <end position="212"/>
    </location>
</feature>
<dbReference type="STRING" id="1850517.A8708_04305"/>
<comment type="caution">
    <text evidence="9">The sequence shown here is derived from an EMBL/GenBank/DDBJ whole genome shotgun (WGS) entry which is preliminary data.</text>
</comment>
<accession>A0A198A306</accession>
<protein>
    <recommendedName>
        <fullName evidence="11">Ktr system potassium uptake protein D</fullName>
    </recommendedName>
</protein>
<dbReference type="RefSeq" id="WP_068668244.1">
    <property type="nucleotide sequence ID" value="NZ_LYPB01000083.1"/>
</dbReference>
<dbReference type="AlphaFoldDB" id="A0A198A306"/>
<feature type="transmembrane region" description="Helical" evidence="8">
    <location>
        <begin position="71"/>
        <end position="98"/>
    </location>
</feature>
<proteinExistence type="predicted"/>
<evidence type="ECO:0000256" key="7">
    <source>
        <dbReference type="ARBA" id="ARBA00023136"/>
    </source>
</evidence>
<feature type="transmembrane region" description="Helical" evidence="8">
    <location>
        <begin position="12"/>
        <end position="31"/>
    </location>
</feature>
<dbReference type="InterPro" id="IPR003445">
    <property type="entry name" value="Cat_transpt"/>
</dbReference>
<evidence type="ECO:0000313" key="9">
    <source>
        <dbReference type="EMBL" id="OAS15383.1"/>
    </source>
</evidence>
<feature type="transmembrane region" description="Helical" evidence="8">
    <location>
        <begin position="119"/>
        <end position="150"/>
    </location>
</feature>
<dbReference type="Proteomes" id="UP000078454">
    <property type="component" value="Unassembled WGS sequence"/>
</dbReference>
<keyword evidence="2" id="KW-0813">Transport</keyword>
<keyword evidence="4 8" id="KW-0812">Transmembrane</keyword>
<keyword evidence="7 8" id="KW-0472">Membrane</keyword>
<feature type="transmembrane region" description="Helical" evidence="8">
    <location>
        <begin position="352"/>
        <end position="372"/>
    </location>
</feature>
<feature type="transmembrane region" description="Helical" evidence="8">
    <location>
        <begin position="313"/>
        <end position="331"/>
    </location>
</feature>
<feature type="transmembrane region" description="Helical" evidence="8">
    <location>
        <begin position="233"/>
        <end position="251"/>
    </location>
</feature>
<dbReference type="GO" id="GO:0005886">
    <property type="term" value="C:plasma membrane"/>
    <property type="evidence" value="ECO:0007669"/>
    <property type="project" value="UniProtKB-SubCell"/>
</dbReference>
<feature type="transmembrane region" description="Helical" evidence="8">
    <location>
        <begin position="287"/>
        <end position="307"/>
    </location>
</feature>
<dbReference type="PANTHER" id="PTHR32024">
    <property type="entry name" value="TRK SYSTEM POTASSIUM UPTAKE PROTEIN TRKG-RELATED"/>
    <property type="match status" value="1"/>
</dbReference>
<feature type="transmembrane region" description="Helical" evidence="8">
    <location>
        <begin position="378"/>
        <end position="400"/>
    </location>
</feature>
<dbReference type="GO" id="GO:0030001">
    <property type="term" value="P:metal ion transport"/>
    <property type="evidence" value="ECO:0007669"/>
    <property type="project" value="UniProtKB-ARBA"/>
</dbReference>
<organism evidence="9 10">
    <name type="scientific">Paenibacillus oryzisoli</name>
    <dbReference type="NCBI Taxonomy" id="1850517"/>
    <lineage>
        <taxon>Bacteria</taxon>
        <taxon>Bacillati</taxon>
        <taxon>Bacillota</taxon>
        <taxon>Bacilli</taxon>
        <taxon>Bacillales</taxon>
        <taxon>Paenibacillaceae</taxon>
        <taxon>Paenibacillus</taxon>
    </lineage>
</organism>
<keyword evidence="3" id="KW-1003">Cell membrane</keyword>
<dbReference type="Pfam" id="PF02386">
    <property type="entry name" value="TrkH"/>
    <property type="match status" value="1"/>
</dbReference>
<dbReference type="PANTHER" id="PTHR32024:SF4">
    <property type="entry name" value="KTR SYSTEM POTASSIUM UPTAKE PROTEIN D"/>
    <property type="match status" value="1"/>
</dbReference>
<dbReference type="GO" id="GO:0008324">
    <property type="term" value="F:monoatomic cation transmembrane transporter activity"/>
    <property type="evidence" value="ECO:0007669"/>
    <property type="project" value="InterPro"/>
</dbReference>
<keyword evidence="10" id="KW-1185">Reference proteome</keyword>